<dbReference type="PROSITE" id="PS50003">
    <property type="entry name" value="PH_DOMAIN"/>
    <property type="match status" value="1"/>
</dbReference>
<name>A0A336LMH0_CULSO</name>
<sequence>MKENTQKQQFSNKFKDGQQKTCCFNMNFLHGYLHKRTSDSNKWQLRWFILYQNLLFYYDSETSTRPLGLIFLEGCYCERLVSAPSYLTSTTSANNAQSSSNSSKISKEEKLQT</sequence>
<dbReference type="EMBL" id="UFQT01000083">
    <property type="protein sequence ID" value="SSX19444.1"/>
    <property type="molecule type" value="Genomic_DNA"/>
</dbReference>
<reference evidence="3" key="1">
    <citation type="submission" date="2018-07" db="EMBL/GenBank/DDBJ databases">
        <authorList>
            <person name="Quirk P.G."/>
            <person name="Krulwich T.A."/>
        </authorList>
    </citation>
    <scope>NUCLEOTIDE SEQUENCE</scope>
</reference>
<dbReference type="InterPro" id="IPR011993">
    <property type="entry name" value="PH-like_dom_sf"/>
</dbReference>
<accession>A0A336LMH0</accession>
<dbReference type="Gene3D" id="2.30.29.30">
    <property type="entry name" value="Pleckstrin-homology domain (PH domain)/Phosphotyrosine-binding domain (PTB)"/>
    <property type="match status" value="1"/>
</dbReference>
<dbReference type="Pfam" id="PF00169">
    <property type="entry name" value="PH"/>
    <property type="match status" value="1"/>
</dbReference>
<organism evidence="3">
    <name type="scientific">Culicoides sonorensis</name>
    <name type="common">Biting midge</name>
    <dbReference type="NCBI Taxonomy" id="179676"/>
    <lineage>
        <taxon>Eukaryota</taxon>
        <taxon>Metazoa</taxon>
        <taxon>Ecdysozoa</taxon>
        <taxon>Arthropoda</taxon>
        <taxon>Hexapoda</taxon>
        <taxon>Insecta</taxon>
        <taxon>Pterygota</taxon>
        <taxon>Neoptera</taxon>
        <taxon>Endopterygota</taxon>
        <taxon>Diptera</taxon>
        <taxon>Nematocera</taxon>
        <taxon>Chironomoidea</taxon>
        <taxon>Ceratopogonidae</taxon>
        <taxon>Ceratopogoninae</taxon>
        <taxon>Culicoides</taxon>
        <taxon>Monoculicoides</taxon>
    </lineage>
</organism>
<dbReference type="InterPro" id="IPR001849">
    <property type="entry name" value="PH_domain"/>
</dbReference>
<dbReference type="SUPFAM" id="SSF50729">
    <property type="entry name" value="PH domain-like"/>
    <property type="match status" value="1"/>
</dbReference>
<evidence type="ECO:0000256" key="1">
    <source>
        <dbReference type="SAM" id="MobiDB-lite"/>
    </source>
</evidence>
<protein>
    <submittedName>
        <fullName evidence="3">CSON014623 protein</fullName>
    </submittedName>
</protein>
<dbReference type="AlphaFoldDB" id="A0A336LMH0"/>
<gene>
    <name evidence="3" type="primary">CSON014623</name>
</gene>
<evidence type="ECO:0000259" key="2">
    <source>
        <dbReference type="PROSITE" id="PS50003"/>
    </source>
</evidence>
<feature type="compositionally biased region" description="Low complexity" evidence="1">
    <location>
        <begin position="90"/>
        <end position="103"/>
    </location>
</feature>
<proteinExistence type="predicted"/>
<feature type="domain" description="PH" evidence="2">
    <location>
        <begin position="26"/>
        <end position="113"/>
    </location>
</feature>
<dbReference type="VEuPathDB" id="VectorBase:CSON014623"/>
<evidence type="ECO:0000313" key="3">
    <source>
        <dbReference type="EMBL" id="SSX19444.1"/>
    </source>
</evidence>
<feature type="region of interest" description="Disordered" evidence="1">
    <location>
        <begin position="90"/>
        <end position="113"/>
    </location>
</feature>